<dbReference type="InterPro" id="IPR036047">
    <property type="entry name" value="F-box-like_dom_sf"/>
</dbReference>
<accession>A0A5N5FSH7</accession>
<evidence type="ECO:0000259" key="1">
    <source>
        <dbReference type="Pfam" id="PF00646"/>
    </source>
</evidence>
<gene>
    <name evidence="2" type="ORF">D8674_005815</name>
</gene>
<dbReference type="Proteomes" id="UP000327157">
    <property type="component" value="Chromosome 11"/>
</dbReference>
<keyword evidence="3" id="KW-1185">Reference proteome</keyword>
<name>A0A5N5FSH7_9ROSA</name>
<proteinExistence type="predicted"/>
<dbReference type="SUPFAM" id="SSF81383">
    <property type="entry name" value="F-box domain"/>
    <property type="match status" value="1"/>
</dbReference>
<dbReference type="PANTHER" id="PTHR31672:SF13">
    <property type="entry name" value="F-BOX PROTEIN CPR30-LIKE"/>
    <property type="match status" value="1"/>
</dbReference>
<reference evidence="3" key="2">
    <citation type="submission" date="2019-10" db="EMBL/GenBank/DDBJ databases">
        <title>A de novo genome assembly of a pear dwarfing rootstock.</title>
        <authorList>
            <person name="Wang F."/>
            <person name="Wang J."/>
            <person name="Li S."/>
            <person name="Zhang Y."/>
            <person name="Fang M."/>
            <person name="Ma L."/>
            <person name="Zhao Y."/>
            <person name="Jiang S."/>
        </authorList>
    </citation>
    <scope>NUCLEOTIDE SEQUENCE [LARGE SCALE GENOMIC DNA]</scope>
</reference>
<comment type="caution">
    <text evidence="2">The sequence shown here is derived from an EMBL/GenBank/DDBJ whole genome shotgun (WGS) entry which is preliminary data.</text>
</comment>
<sequence>MAEELLPEKMEEQQLMDAGNHVLPWDMIVEILSWLPPKSLCRFRRSIMFTMPDGNSIYSLNLDNLLLSYDENYSDIGDLVAPERLDTFDFSVYSLKTDSWRVVKSPIQYNDADTTHGVPVEWKCSLVMTKVGKESSPVIVSFHLAEEEFREIPLPLKVREFPEFENAGIYMESLVSPNYYGSLDPEHET</sequence>
<dbReference type="EMBL" id="SMOL01000559">
    <property type="protein sequence ID" value="KAB2606098.1"/>
    <property type="molecule type" value="Genomic_DNA"/>
</dbReference>
<feature type="domain" description="F-box" evidence="1">
    <location>
        <begin position="23"/>
        <end position="45"/>
    </location>
</feature>
<reference evidence="2 3" key="1">
    <citation type="submission" date="2019-09" db="EMBL/GenBank/DDBJ databases">
        <authorList>
            <person name="Ou C."/>
        </authorList>
    </citation>
    <scope>NUCLEOTIDE SEQUENCE [LARGE SCALE GENOMIC DNA]</scope>
    <source>
        <strain evidence="2">S2</strain>
        <tissue evidence="2">Leaf</tissue>
    </source>
</reference>
<protein>
    <submittedName>
        <fullName evidence="2">F-box/kelch-repeat protein</fullName>
    </submittedName>
</protein>
<dbReference type="Pfam" id="PF00646">
    <property type="entry name" value="F-box"/>
    <property type="match status" value="1"/>
</dbReference>
<dbReference type="AlphaFoldDB" id="A0A5N5FSH7"/>
<organism evidence="2 3">
    <name type="scientific">Pyrus ussuriensis x Pyrus communis</name>
    <dbReference type="NCBI Taxonomy" id="2448454"/>
    <lineage>
        <taxon>Eukaryota</taxon>
        <taxon>Viridiplantae</taxon>
        <taxon>Streptophyta</taxon>
        <taxon>Embryophyta</taxon>
        <taxon>Tracheophyta</taxon>
        <taxon>Spermatophyta</taxon>
        <taxon>Magnoliopsida</taxon>
        <taxon>eudicotyledons</taxon>
        <taxon>Gunneridae</taxon>
        <taxon>Pentapetalae</taxon>
        <taxon>rosids</taxon>
        <taxon>fabids</taxon>
        <taxon>Rosales</taxon>
        <taxon>Rosaceae</taxon>
        <taxon>Amygdaloideae</taxon>
        <taxon>Maleae</taxon>
        <taxon>Pyrus</taxon>
    </lineage>
</organism>
<reference evidence="2 3" key="3">
    <citation type="submission" date="2019-11" db="EMBL/GenBank/DDBJ databases">
        <title>A de novo genome assembly of a pear dwarfing rootstock.</title>
        <authorList>
            <person name="Wang F."/>
            <person name="Wang J."/>
            <person name="Li S."/>
            <person name="Zhang Y."/>
            <person name="Fang M."/>
            <person name="Ma L."/>
            <person name="Zhao Y."/>
            <person name="Jiang S."/>
        </authorList>
    </citation>
    <scope>NUCLEOTIDE SEQUENCE [LARGE SCALE GENOMIC DNA]</scope>
    <source>
        <strain evidence="2">S2</strain>
        <tissue evidence="2">Leaf</tissue>
    </source>
</reference>
<evidence type="ECO:0000313" key="3">
    <source>
        <dbReference type="Proteomes" id="UP000327157"/>
    </source>
</evidence>
<dbReference type="PANTHER" id="PTHR31672">
    <property type="entry name" value="BNACNNG10540D PROTEIN"/>
    <property type="match status" value="1"/>
</dbReference>
<evidence type="ECO:0000313" key="2">
    <source>
        <dbReference type="EMBL" id="KAB2606098.1"/>
    </source>
</evidence>
<dbReference type="InterPro" id="IPR050796">
    <property type="entry name" value="SCF_F-box_component"/>
</dbReference>
<dbReference type="InterPro" id="IPR001810">
    <property type="entry name" value="F-box_dom"/>
</dbReference>